<keyword evidence="6" id="KW-1185">Reference proteome</keyword>
<dbReference type="AlphaFoldDB" id="A0A0D1CJV5"/>
<dbReference type="Gene3D" id="3.40.50.2300">
    <property type="match status" value="2"/>
</dbReference>
<dbReference type="Pfam" id="PF13407">
    <property type="entry name" value="Peripla_BP_4"/>
    <property type="match status" value="1"/>
</dbReference>
<evidence type="ECO:0000313" key="6">
    <source>
        <dbReference type="Proteomes" id="UP000032232"/>
    </source>
</evidence>
<dbReference type="Pfam" id="PF00356">
    <property type="entry name" value="LacI"/>
    <property type="match status" value="1"/>
</dbReference>
<dbReference type="InterPro" id="IPR025997">
    <property type="entry name" value="SBP_2_dom"/>
</dbReference>
<dbReference type="PANTHER" id="PTHR30146:SF152">
    <property type="entry name" value="TRANSCRIPTIONAL REGULATORY PROTEIN"/>
    <property type="match status" value="1"/>
</dbReference>
<keyword evidence="2" id="KW-0238">DNA-binding</keyword>
<dbReference type="PROSITE" id="PS50932">
    <property type="entry name" value="HTH_LACI_2"/>
    <property type="match status" value="1"/>
</dbReference>
<proteinExistence type="predicted"/>
<dbReference type="PATRIC" id="fig|935700.4.peg.3454"/>
<keyword evidence="1" id="KW-0805">Transcription regulation</keyword>
<dbReference type="PRINTS" id="PR00036">
    <property type="entry name" value="HTHLACI"/>
</dbReference>
<dbReference type="InterPro" id="IPR028082">
    <property type="entry name" value="Peripla_BP_I"/>
</dbReference>
<evidence type="ECO:0000259" key="4">
    <source>
        <dbReference type="PROSITE" id="PS50932"/>
    </source>
</evidence>
<keyword evidence="3" id="KW-0804">Transcription</keyword>
<dbReference type="GO" id="GO:0003700">
    <property type="term" value="F:DNA-binding transcription factor activity"/>
    <property type="evidence" value="ECO:0007669"/>
    <property type="project" value="TreeGrafter"/>
</dbReference>
<dbReference type="GO" id="GO:0000976">
    <property type="term" value="F:transcription cis-regulatory region binding"/>
    <property type="evidence" value="ECO:0007669"/>
    <property type="project" value="TreeGrafter"/>
</dbReference>
<dbReference type="CDD" id="cd01392">
    <property type="entry name" value="HTH_LacI"/>
    <property type="match status" value="1"/>
</dbReference>
<sequence length="351" mass="37509">MARPDDTGAKPTLNDVARAAGVSLATVDRVLNARAGVRPATIARVQNAIAELGYVRDTAAANLARRRLYEMAFLLPDTDNEFVAALRDAVAEQATGASVHRTRPTVVPVAPFDPQALADAVDALPASLDGVALFGPETPAVRDAVRRARERGIAVVALVSDLPSSERDHFVGIDNVRAGRTAGRLMGRFTRRSGRVVVLTGSRLARDHLERRQGFDQVMAEYPHLEVGASIEGRDDANRVAAMLARVLSEGNDVVGVYSSAAGNAGLIRALRTMPHDVTVIAHELTPTTRAALMDGTFDALIVQDAGHLVRSAIRLLRASADGAAFDPGQERIRIDIHLRENVPLSPEDTP</sequence>
<gene>
    <name evidence="5" type="primary">degA</name>
    <name evidence="5" type="ORF">jaqu_33480</name>
</gene>
<dbReference type="Gene3D" id="1.10.260.40">
    <property type="entry name" value="lambda repressor-like DNA-binding domains"/>
    <property type="match status" value="1"/>
</dbReference>
<dbReference type="InterPro" id="IPR000843">
    <property type="entry name" value="HTH_LacI"/>
</dbReference>
<dbReference type="SUPFAM" id="SSF53822">
    <property type="entry name" value="Periplasmic binding protein-like I"/>
    <property type="match status" value="1"/>
</dbReference>
<evidence type="ECO:0000256" key="1">
    <source>
        <dbReference type="ARBA" id="ARBA00023015"/>
    </source>
</evidence>
<name>A0A0D1CJV5_9RHOB</name>
<dbReference type="SUPFAM" id="SSF47413">
    <property type="entry name" value="lambda repressor-like DNA-binding domains"/>
    <property type="match status" value="1"/>
</dbReference>
<accession>A0A0D1CJV5</accession>
<comment type="caution">
    <text evidence="5">The sequence shown here is derived from an EMBL/GenBank/DDBJ whole genome shotgun (WGS) entry which is preliminary data.</text>
</comment>
<feature type="domain" description="HTH lacI-type" evidence="4">
    <location>
        <begin position="11"/>
        <end position="65"/>
    </location>
</feature>
<dbReference type="Proteomes" id="UP000032232">
    <property type="component" value="Unassembled WGS sequence"/>
</dbReference>
<dbReference type="PROSITE" id="PS00356">
    <property type="entry name" value="HTH_LACI_1"/>
    <property type="match status" value="1"/>
</dbReference>
<evidence type="ECO:0000256" key="2">
    <source>
        <dbReference type="ARBA" id="ARBA00023125"/>
    </source>
</evidence>
<dbReference type="SMART" id="SM00354">
    <property type="entry name" value="HTH_LACI"/>
    <property type="match status" value="1"/>
</dbReference>
<dbReference type="InterPro" id="IPR010982">
    <property type="entry name" value="Lambda_DNA-bd_dom_sf"/>
</dbReference>
<organism evidence="5 6">
    <name type="scientific">Jannaschia aquimarina</name>
    <dbReference type="NCBI Taxonomy" id="935700"/>
    <lineage>
        <taxon>Bacteria</taxon>
        <taxon>Pseudomonadati</taxon>
        <taxon>Pseudomonadota</taxon>
        <taxon>Alphaproteobacteria</taxon>
        <taxon>Rhodobacterales</taxon>
        <taxon>Roseobacteraceae</taxon>
        <taxon>Jannaschia</taxon>
    </lineage>
</organism>
<evidence type="ECO:0000313" key="5">
    <source>
        <dbReference type="EMBL" id="KIT15022.1"/>
    </source>
</evidence>
<dbReference type="OrthoDB" id="9805774at2"/>
<dbReference type="RefSeq" id="WP_043920097.1">
    <property type="nucleotide sequence ID" value="NZ_FZPF01000001.1"/>
</dbReference>
<dbReference type="CDD" id="cd06307">
    <property type="entry name" value="PBP1_sugar_binding"/>
    <property type="match status" value="1"/>
</dbReference>
<dbReference type="EMBL" id="JYFE01000060">
    <property type="protein sequence ID" value="KIT15022.1"/>
    <property type="molecule type" value="Genomic_DNA"/>
</dbReference>
<evidence type="ECO:0000256" key="3">
    <source>
        <dbReference type="ARBA" id="ARBA00023163"/>
    </source>
</evidence>
<dbReference type="STRING" id="935700.jaqu_33480"/>
<protein>
    <submittedName>
        <fullName evidence="5">DegA protein</fullName>
    </submittedName>
</protein>
<reference evidence="5 6" key="1">
    <citation type="submission" date="2015-02" db="EMBL/GenBank/DDBJ databases">
        <title>Genome Sequence of Jannaschia aquimarina DSM28248, a member of the Roseobacter clade.</title>
        <authorList>
            <person name="Voget S."/>
            <person name="Daniel R."/>
        </authorList>
    </citation>
    <scope>NUCLEOTIDE SEQUENCE [LARGE SCALE GENOMIC DNA]</scope>
    <source>
        <strain evidence="5 6">GSW-M26</strain>
    </source>
</reference>
<dbReference type="PANTHER" id="PTHR30146">
    <property type="entry name" value="LACI-RELATED TRANSCRIPTIONAL REPRESSOR"/>
    <property type="match status" value="1"/>
</dbReference>